<organism evidence="1 2">
    <name type="scientific">Lophiostoma macrostomum CBS 122681</name>
    <dbReference type="NCBI Taxonomy" id="1314788"/>
    <lineage>
        <taxon>Eukaryota</taxon>
        <taxon>Fungi</taxon>
        <taxon>Dikarya</taxon>
        <taxon>Ascomycota</taxon>
        <taxon>Pezizomycotina</taxon>
        <taxon>Dothideomycetes</taxon>
        <taxon>Pleosporomycetidae</taxon>
        <taxon>Pleosporales</taxon>
        <taxon>Lophiostomataceae</taxon>
        <taxon>Lophiostoma</taxon>
    </lineage>
</organism>
<gene>
    <name evidence="1" type="ORF">K491DRAFT_760380</name>
</gene>
<accession>A0A6A6T1N6</accession>
<evidence type="ECO:0000313" key="1">
    <source>
        <dbReference type="EMBL" id="KAF2652444.1"/>
    </source>
</evidence>
<protein>
    <submittedName>
        <fullName evidence="1">Uncharacterized protein</fullName>
    </submittedName>
</protein>
<proteinExistence type="predicted"/>
<dbReference type="AlphaFoldDB" id="A0A6A6T1N6"/>
<name>A0A6A6T1N6_9PLEO</name>
<keyword evidence="2" id="KW-1185">Reference proteome</keyword>
<sequence>MATQPLRSDANVRLRDEADYRRWINQLQSLCMAHNIWPQVDPDSTTVPLKKPTSSWKAPLYAVFKQSPYVLNRIKIRRICWPPKKPYKVHPCVARRTVWRDK</sequence>
<evidence type="ECO:0000313" key="2">
    <source>
        <dbReference type="Proteomes" id="UP000799324"/>
    </source>
</evidence>
<reference evidence="1" key="1">
    <citation type="journal article" date="2020" name="Stud. Mycol.">
        <title>101 Dothideomycetes genomes: a test case for predicting lifestyles and emergence of pathogens.</title>
        <authorList>
            <person name="Haridas S."/>
            <person name="Albert R."/>
            <person name="Binder M."/>
            <person name="Bloem J."/>
            <person name="Labutti K."/>
            <person name="Salamov A."/>
            <person name="Andreopoulos B."/>
            <person name="Baker S."/>
            <person name="Barry K."/>
            <person name="Bills G."/>
            <person name="Bluhm B."/>
            <person name="Cannon C."/>
            <person name="Castanera R."/>
            <person name="Culley D."/>
            <person name="Daum C."/>
            <person name="Ezra D."/>
            <person name="Gonzalez J."/>
            <person name="Henrissat B."/>
            <person name="Kuo A."/>
            <person name="Liang C."/>
            <person name="Lipzen A."/>
            <person name="Lutzoni F."/>
            <person name="Magnuson J."/>
            <person name="Mondo S."/>
            <person name="Nolan M."/>
            <person name="Ohm R."/>
            <person name="Pangilinan J."/>
            <person name="Park H.-J."/>
            <person name="Ramirez L."/>
            <person name="Alfaro M."/>
            <person name="Sun H."/>
            <person name="Tritt A."/>
            <person name="Yoshinaga Y."/>
            <person name="Zwiers L.-H."/>
            <person name="Turgeon B."/>
            <person name="Goodwin S."/>
            <person name="Spatafora J."/>
            <person name="Crous P."/>
            <person name="Grigoriev I."/>
        </authorList>
    </citation>
    <scope>NUCLEOTIDE SEQUENCE</scope>
    <source>
        <strain evidence="1">CBS 122681</strain>
    </source>
</reference>
<dbReference type="EMBL" id="MU004402">
    <property type="protein sequence ID" value="KAF2652444.1"/>
    <property type="molecule type" value="Genomic_DNA"/>
</dbReference>
<dbReference type="Proteomes" id="UP000799324">
    <property type="component" value="Unassembled WGS sequence"/>
</dbReference>